<evidence type="ECO:0000313" key="2">
    <source>
        <dbReference type="EMBL" id="PXV58883.1"/>
    </source>
</evidence>
<organism evidence="2 3">
    <name type="scientific">Dysgonomonas alginatilytica</name>
    <dbReference type="NCBI Taxonomy" id="1605892"/>
    <lineage>
        <taxon>Bacteria</taxon>
        <taxon>Pseudomonadati</taxon>
        <taxon>Bacteroidota</taxon>
        <taxon>Bacteroidia</taxon>
        <taxon>Bacteroidales</taxon>
        <taxon>Dysgonomonadaceae</taxon>
        <taxon>Dysgonomonas</taxon>
    </lineage>
</organism>
<accession>A0A2V3PJX5</accession>
<evidence type="ECO:0008006" key="4">
    <source>
        <dbReference type="Google" id="ProtNLM"/>
    </source>
</evidence>
<proteinExistence type="predicted"/>
<keyword evidence="1" id="KW-0732">Signal</keyword>
<feature type="signal peptide" evidence="1">
    <location>
        <begin position="1"/>
        <end position="20"/>
    </location>
</feature>
<dbReference type="OrthoDB" id="5873496at2"/>
<feature type="chain" id="PRO_5015925364" description="DUF4177 domain-containing protein" evidence="1">
    <location>
        <begin position="21"/>
        <end position="139"/>
    </location>
</feature>
<evidence type="ECO:0000313" key="3">
    <source>
        <dbReference type="Proteomes" id="UP000247973"/>
    </source>
</evidence>
<keyword evidence="3" id="KW-1185">Reference proteome</keyword>
<comment type="caution">
    <text evidence="2">The sequence shown here is derived from an EMBL/GenBank/DDBJ whole genome shotgun (WGS) entry which is preliminary data.</text>
</comment>
<gene>
    <name evidence="2" type="ORF">CLV62_14230</name>
</gene>
<sequence length="139" mass="16147">MKKAILCLISIILYTTSSFSQENQSAEKKHYTYCMVYLDNAELVLGLSENYWLEKEPRLRNAKGKLVKFPEFVDAMNYMEALGWEVMQVYPDNRGFSISSEGNMKELSISRNGYKVKLFRKEVTKEELEQIGAAIQQRL</sequence>
<reference evidence="2 3" key="1">
    <citation type="submission" date="2018-03" db="EMBL/GenBank/DDBJ databases">
        <title>Genomic Encyclopedia of Archaeal and Bacterial Type Strains, Phase II (KMG-II): from individual species to whole genera.</title>
        <authorList>
            <person name="Goeker M."/>
        </authorList>
    </citation>
    <scope>NUCLEOTIDE SEQUENCE [LARGE SCALE GENOMIC DNA]</scope>
    <source>
        <strain evidence="2 3">DSM 100214</strain>
    </source>
</reference>
<evidence type="ECO:0000256" key="1">
    <source>
        <dbReference type="SAM" id="SignalP"/>
    </source>
</evidence>
<dbReference type="AlphaFoldDB" id="A0A2V3PJX5"/>
<dbReference type="RefSeq" id="WP_110312516.1">
    <property type="nucleotide sequence ID" value="NZ_QICL01000042.1"/>
</dbReference>
<protein>
    <recommendedName>
        <fullName evidence="4">DUF4177 domain-containing protein</fullName>
    </recommendedName>
</protein>
<dbReference type="Proteomes" id="UP000247973">
    <property type="component" value="Unassembled WGS sequence"/>
</dbReference>
<name>A0A2V3PJX5_9BACT</name>
<dbReference type="EMBL" id="QICL01000042">
    <property type="protein sequence ID" value="PXV58883.1"/>
    <property type="molecule type" value="Genomic_DNA"/>
</dbReference>